<feature type="signal peptide" evidence="10">
    <location>
        <begin position="1"/>
        <end position="15"/>
    </location>
</feature>
<feature type="transmembrane region" description="Helical" evidence="9">
    <location>
        <begin position="228"/>
        <end position="250"/>
    </location>
</feature>
<dbReference type="PANTHER" id="PTHR24100">
    <property type="entry name" value="BUTYROPHILIN"/>
    <property type="match status" value="1"/>
</dbReference>
<dbReference type="GO" id="GO:0050852">
    <property type="term" value="P:T cell receptor signaling pathway"/>
    <property type="evidence" value="ECO:0007669"/>
    <property type="project" value="TreeGrafter"/>
</dbReference>
<keyword evidence="14" id="KW-1185">Reference proteome</keyword>
<dbReference type="InterPro" id="IPR003877">
    <property type="entry name" value="SPRY_dom"/>
</dbReference>
<evidence type="ECO:0000256" key="3">
    <source>
        <dbReference type="ARBA" id="ARBA00022692"/>
    </source>
</evidence>
<protein>
    <recommendedName>
        <fullName evidence="15">Ig-like domain-containing protein</fullName>
    </recommendedName>
</protein>
<dbReference type="PANTHER" id="PTHR24100:SF149">
    <property type="entry name" value="BG-LIKE ANTIGEN 1-RELATED"/>
    <property type="match status" value="1"/>
</dbReference>
<keyword evidence="7" id="KW-0393">Immunoglobulin domain</keyword>
<dbReference type="Ensembl" id="ENSAMXT00000037420.1">
    <property type="protein sequence ID" value="ENSAMXP00000050294.1"/>
    <property type="gene ID" value="ENSAMXG00000029046.1"/>
</dbReference>
<evidence type="ECO:0008006" key="15">
    <source>
        <dbReference type="Google" id="ProtNLM"/>
    </source>
</evidence>
<dbReference type="Bgee" id="ENSAMXG00000029046">
    <property type="expression patterns" value="Expressed in intestine and 7 other cell types or tissues"/>
</dbReference>
<feature type="domain" description="Ig-like" evidence="12">
    <location>
        <begin position="143"/>
        <end position="214"/>
    </location>
</feature>
<feature type="compositionally biased region" description="Basic and acidic residues" evidence="8">
    <location>
        <begin position="268"/>
        <end position="279"/>
    </location>
</feature>
<reference evidence="14" key="2">
    <citation type="journal article" date="2014" name="Nat. Commun.">
        <title>The cavefish genome reveals candidate genes for eye loss.</title>
        <authorList>
            <person name="McGaugh S.E."/>
            <person name="Gross J.B."/>
            <person name="Aken B."/>
            <person name="Blin M."/>
            <person name="Borowsky R."/>
            <person name="Chalopin D."/>
            <person name="Hinaux H."/>
            <person name="Jeffery W.R."/>
            <person name="Keene A."/>
            <person name="Ma L."/>
            <person name="Minx P."/>
            <person name="Murphy D."/>
            <person name="O'Quin K.E."/>
            <person name="Retaux S."/>
            <person name="Rohner N."/>
            <person name="Searle S.M."/>
            <person name="Stahl B.A."/>
            <person name="Tabin C."/>
            <person name="Volff J.N."/>
            <person name="Yoshizawa M."/>
            <person name="Warren W.C."/>
        </authorList>
    </citation>
    <scope>NUCLEOTIDE SEQUENCE [LARGE SCALE GENOMIC DNA]</scope>
    <source>
        <strain evidence="14">female</strain>
    </source>
</reference>
<evidence type="ECO:0000256" key="2">
    <source>
        <dbReference type="ARBA" id="ARBA00007591"/>
    </source>
</evidence>
<dbReference type="InterPro" id="IPR036179">
    <property type="entry name" value="Ig-like_dom_sf"/>
</dbReference>
<dbReference type="AlphaFoldDB" id="A0A3B1K9H5"/>
<dbReference type="GO" id="GO:0005102">
    <property type="term" value="F:signaling receptor binding"/>
    <property type="evidence" value="ECO:0007669"/>
    <property type="project" value="TreeGrafter"/>
</dbReference>
<dbReference type="Pfam" id="PF22705">
    <property type="entry name" value="C2-set_3"/>
    <property type="match status" value="1"/>
</dbReference>
<sequence>MFLIWIASVFACSTADFTLLVPDGSVSAQLGSSAVMPCGVSPPSNAETFEVRWYRNSYNSPVLLYKDLKVEESIGDSQYRGRASLVGDLQKGNVSLKLMNIVVADMGTYVCYVKSVTWYEQAGLNLTVKALGSSPLLSLAEAGDQLNVTCASDGWLPKPTLTWRDKEGNKLTPNHIIYRHDSEGLVSVSSWLLVSPSESEWISCSVGSSDQEIKEARVIPYKGIWRDAFVSTLVLSLIIIITLTVLLLLIRQGLLPHCSSRKNAGAADDFHESTKEETCPLKGSSTESPVAPVNAEERVKTWNKLKTQKKVKLTVDPTTLHEPICGQLNRTEDSFPQVLSKEGFSSGQKYWEVLVDQKKSKKSWCVGVTQKPPSKKTLTALCYEEGSGIYTSTNPRTTIPAEEHFTTLGLLLDFQHKTLSFYNVDKGAHLHTFKMKITSKSKYFAVISPGTKDTFPVSFHK</sequence>
<dbReference type="InterPro" id="IPR013783">
    <property type="entry name" value="Ig-like_fold"/>
</dbReference>
<dbReference type="InterPro" id="IPR043136">
    <property type="entry name" value="B30.2/SPRY_sf"/>
</dbReference>
<dbReference type="InterPro" id="IPR013320">
    <property type="entry name" value="ConA-like_dom_sf"/>
</dbReference>
<dbReference type="InterPro" id="IPR003599">
    <property type="entry name" value="Ig_sub"/>
</dbReference>
<dbReference type="Pfam" id="PF00622">
    <property type="entry name" value="SPRY"/>
    <property type="match status" value="1"/>
</dbReference>
<evidence type="ECO:0000256" key="7">
    <source>
        <dbReference type="ARBA" id="ARBA00023319"/>
    </source>
</evidence>
<comment type="similarity">
    <text evidence="2">Belongs to the immunoglobulin superfamily. BTN/MOG family.</text>
</comment>
<reference evidence="13" key="4">
    <citation type="submission" date="2025-09" db="UniProtKB">
        <authorList>
            <consortium name="Ensembl"/>
        </authorList>
    </citation>
    <scope>IDENTIFICATION</scope>
</reference>
<evidence type="ECO:0000256" key="8">
    <source>
        <dbReference type="SAM" id="MobiDB-lite"/>
    </source>
</evidence>
<dbReference type="GO" id="GO:0001817">
    <property type="term" value="P:regulation of cytokine production"/>
    <property type="evidence" value="ECO:0007669"/>
    <property type="project" value="TreeGrafter"/>
</dbReference>
<dbReference type="GO" id="GO:0009897">
    <property type="term" value="C:external side of plasma membrane"/>
    <property type="evidence" value="ECO:0007669"/>
    <property type="project" value="TreeGrafter"/>
</dbReference>
<name>A0A3B1K9H5_ASTMX</name>
<feature type="chain" id="PRO_5017366522" description="Ig-like domain-containing protein" evidence="10">
    <location>
        <begin position="16"/>
        <end position="461"/>
    </location>
</feature>
<dbReference type="Gene3D" id="2.60.40.10">
    <property type="entry name" value="Immunoglobulins"/>
    <property type="match status" value="2"/>
</dbReference>
<keyword evidence="3 9" id="KW-0812">Transmembrane</keyword>
<keyword evidence="4 10" id="KW-0732">Signal</keyword>
<comment type="subcellular location">
    <subcellularLocation>
        <location evidence="1">Membrane</location>
        <topology evidence="1">Single-pass type I membrane protein</topology>
    </subcellularLocation>
</comment>
<evidence type="ECO:0000256" key="10">
    <source>
        <dbReference type="SAM" id="SignalP"/>
    </source>
</evidence>
<evidence type="ECO:0000256" key="6">
    <source>
        <dbReference type="ARBA" id="ARBA00023136"/>
    </source>
</evidence>
<dbReference type="STRING" id="7994.ENSAMXP00000050294"/>
<reference evidence="14" key="1">
    <citation type="submission" date="2013-03" db="EMBL/GenBank/DDBJ databases">
        <authorList>
            <person name="Jeffery W."/>
            <person name="Warren W."/>
            <person name="Wilson R.K."/>
        </authorList>
    </citation>
    <scope>NUCLEOTIDE SEQUENCE</scope>
    <source>
        <strain evidence="14">female</strain>
    </source>
</reference>
<evidence type="ECO:0000256" key="1">
    <source>
        <dbReference type="ARBA" id="ARBA00004479"/>
    </source>
</evidence>
<dbReference type="SUPFAM" id="SSF49899">
    <property type="entry name" value="Concanavalin A-like lectins/glucanases"/>
    <property type="match status" value="1"/>
</dbReference>
<dbReference type="FunFam" id="2.60.40.10:FF:000208">
    <property type="entry name" value="Butyrophilin subfamily 1 member A1"/>
    <property type="match status" value="1"/>
</dbReference>
<dbReference type="InterPro" id="IPR007110">
    <property type="entry name" value="Ig-like_dom"/>
</dbReference>
<feature type="region of interest" description="Disordered" evidence="8">
    <location>
        <begin position="264"/>
        <end position="293"/>
    </location>
</feature>
<keyword evidence="5 9" id="KW-1133">Transmembrane helix</keyword>
<dbReference type="PROSITE" id="PS50188">
    <property type="entry name" value="B302_SPRY"/>
    <property type="match status" value="1"/>
</dbReference>
<feature type="domain" description="B30.2/SPRY" evidence="11">
    <location>
        <begin position="280"/>
        <end position="461"/>
    </location>
</feature>
<dbReference type="Pfam" id="PF07686">
    <property type="entry name" value="V-set"/>
    <property type="match status" value="1"/>
</dbReference>
<dbReference type="InParanoid" id="A0A3B1K9H5"/>
<dbReference type="SMART" id="SM00449">
    <property type="entry name" value="SPRY"/>
    <property type="match status" value="1"/>
</dbReference>
<evidence type="ECO:0000259" key="12">
    <source>
        <dbReference type="PROSITE" id="PS50835"/>
    </source>
</evidence>
<keyword evidence="6 9" id="KW-0472">Membrane</keyword>
<evidence type="ECO:0000259" key="11">
    <source>
        <dbReference type="PROSITE" id="PS50188"/>
    </source>
</evidence>
<evidence type="ECO:0000313" key="14">
    <source>
        <dbReference type="Proteomes" id="UP000018467"/>
    </source>
</evidence>
<organism evidence="13 14">
    <name type="scientific">Astyanax mexicanus</name>
    <name type="common">Blind cave fish</name>
    <name type="synonym">Astyanax fasciatus mexicanus</name>
    <dbReference type="NCBI Taxonomy" id="7994"/>
    <lineage>
        <taxon>Eukaryota</taxon>
        <taxon>Metazoa</taxon>
        <taxon>Chordata</taxon>
        <taxon>Craniata</taxon>
        <taxon>Vertebrata</taxon>
        <taxon>Euteleostomi</taxon>
        <taxon>Actinopterygii</taxon>
        <taxon>Neopterygii</taxon>
        <taxon>Teleostei</taxon>
        <taxon>Ostariophysi</taxon>
        <taxon>Characiformes</taxon>
        <taxon>Characoidei</taxon>
        <taxon>Acestrorhamphidae</taxon>
        <taxon>Acestrorhamphinae</taxon>
        <taxon>Astyanax</taxon>
    </lineage>
</organism>
<dbReference type="SUPFAM" id="SSF48726">
    <property type="entry name" value="Immunoglobulin"/>
    <property type="match status" value="2"/>
</dbReference>
<dbReference type="SMART" id="SM00409">
    <property type="entry name" value="IG"/>
    <property type="match status" value="2"/>
</dbReference>
<dbReference type="InterPro" id="IPR053896">
    <property type="entry name" value="BTN3A2-like_Ig-C"/>
</dbReference>
<reference evidence="13" key="3">
    <citation type="submission" date="2025-08" db="UniProtKB">
        <authorList>
            <consortium name="Ensembl"/>
        </authorList>
    </citation>
    <scope>IDENTIFICATION</scope>
</reference>
<dbReference type="InterPro" id="IPR001870">
    <property type="entry name" value="B30.2/SPRY"/>
</dbReference>
<dbReference type="Gene3D" id="2.60.120.920">
    <property type="match status" value="1"/>
</dbReference>
<proteinExistence type="inferred from homology"/>
<evidence type="ECO:0000256" key="9">
    <source>
        <dbReference type="SAM" id="Phobius"/>
    </source>
</evidence>
<dbReference type="SMART" id="SM00406">
    <property type="entry name" value="IGv"/>
    <property type="match status" value="1"/>
</dbReference>
<accession>A0A3B1K9H5</accession>
<dbReference type="InterPro" id="IPR050504">
    <property type="entry name" value="IgSF_BTN/MOG"/>
</dbReference>
<dbReference type="GeneTree" id="ENSGT01120000271914"/>
<evidence type="ECO:0000256" key="5">
    <source>
        <dbReference type="ARBA" id="ARBA00022989"/>
    </source>
</evidence>
<feature type="domain" description="Ig-like" evidence="12">
    <location>
        <begin position="15"/>
        <end position="127"/>
    </location>
</feature>
<dbReference type="Proteomes" id="UP000018467">
    <property type="component" value="Unassembled WGS sequence"/>
</dbReference>
<evidence type="ECO:0000313" key="13">
    <source>
        <dbReference type="Ensembl" id="ENSAMXP00000050294.1"/>
    </source>
</evidence>
<dbReference type="PROSITE" id="PS50835">
    <property type="entry name" value="IG_LIKE"/>
    <property type="match status" value="2"/>
</dbReference>
<dbReference type="InterPro" id="IPR013106">
    <property type="entry name" value="Ig_V-set"/>
</dbReference>
<evidence type="ECO:0000256" key="4">
    <source>
        <dbReference type="ARBA" id="ARBA00022729"/>
    </source>
</evidence>